<dbReference type="InterPro" id="IPR000210">
    <property type="entry name" value="BTB/POZ_dom"/>
</dbReference>
<organism evidence="2 3">
    <name type="scientific">Aphis craccivora</name>
    <name type="common">Cowpea aphid</name>
    <dbReference type="NCBI Taxonomy" id="307492"/>
    <lineage>
        <taxon>Eukaryota</taxon>
        <taxon>Metazoa</taxon>
        <taxon>Ecdysozoa</taxon>
        <taxon>Arthropoda</taxon>
        <taxon>Hexapoda</taxon>
        <taxon>Insecta</taxon>
        <taxon>Pterygota</taxon>
        <taxon>Neoptera</taxon>
        <taxon>Paraneoptera</taxon>
        <taxon>Hemiptera</taxon>
        <taxon>Sternorrhyncha</taxon>
        <taxon>Aphidomorpha</taxon>
        <taxon>Aphidoidea</taxon>
        <taxon>Aphididae</taxon>
        <taxon>Aphidini</taxon>
        <taxon>Aphis</taxon>
        <taxon>Aphis</taxon>
    </lineage>
</organism>
<dbReference type="Pfam" id="PF07707">
    <property type="entry name" value="BACK"/>
    <property type="match status" value="1"/>
</dbReference>
<dbReference type="PROSITE" id="PS50097">
    <property type="entry name" value="BTB"/>
    <property type="match status" value="1"/>
</dbReference>
<evidence type="ECO:0000313" key="3">
    <source>
        <dbReference type="Proteomes" id="UP000478052"/>
    </source>
</evidence>
<feature type="domain" description="BTB" evidence="1">
    <location>
        <begin position="48"/>
        <end position="124"/>
    </location>
</feature>
<dbReference type="InterPro" id="IPR011705">
    <property type="entry name" value="BACK"/>
</dbReference>
<sequence>MSAECEMDHSYAMPNVVSYQYQNSKLPNDNSNTLLKKIQNVYANKLLNDITLVVGGISYPAHRFMLCISSDVFEVIYNAKTMLMNSTWSDSHQEVIELQEVQQCIEVFPVFLQYFYTGVITLEQSNIMPMLVLADKYNVKDLTTLCVEYMCEHIADAADQGQLVTWFQYVLSLNQPTTINASYYCKIWQDIECMEIKPPWNKLLKACRNYIKWNLDSCTKCFNTFQCDILVGLLKQSDVVVHDEMQLFGCVASWLNYQSAEKLLECNESDTIEDYMSSLTEHVMSYIRYPMILPRQMAQLLMVPVVKQNKDFFVDKMAAAMEYNLIKTEKRSDTEHILECTPRLYTCERWGNSFRVRTKVIQNYQSIKREIVTCSSLFDRERELNEESNWEIEMYLKGLCFGKAMLVSWRGSIEVPEVIIKTVRATIKMKLQPEDIGKVARHVRVAILVYAVQNKIVHVVTVVQKVVLFDTNQNLITIDDLMVYDAVNQPTTNEELIHINDTNVSYFMSDRVPLKFHVIITPIITGLTDTHVGTRIQHVHF</sequence>
<accession>A0A6G0ZIA6</accession>
<dbReference type="InterPro" id="IPR056184">
    <property type="entry name" value="TRAF_BTBD17"/>
</dbReference>
<evidence type="ECO:0000259" key="1">
    <source>
        <dbReference type="PROSITE" id="PS50097"/>
    </source>
</evidence>
<dbReference type="InterPro" id="IPR051481">
    <property type="entry name" value="BTB-POZ/Galectin-3-binding"/>
</dbReference>
<dbReference type="InterPro" id="IPR011333">
    <property type="entry name" value="SKP1/BTB/POZ_sf"/>
</dbReference>
<keyword evidence="3" id="KW-1185">Reference proteome</keyword>
<reference evidence="2 3" key="1">
    <citation type="submission" date="2019-08" db="EMBL/GenBank/DDBJ databases">
        <title>Whole genome of Aphis craccivora.</title>
        <authorList>
            <person name="Voronova N.V."/>
            <person name="Shulinski R.S."/>
            <person name="Bandarenka Y.V."/>
            <person name="Zhorov D.G."/>
            <person name="Warner D."/>
        </authorList>
    </citation>
    <scope>NUCLEOTIDE SEQUENCE [LARGE SCALE GENOMIC DNA]</scope>
    <source>
        <strain evidence="2">180601</strain>
        <tissue evidence="2">Whole Body</tissue>
    </source>
</reference>
<dbReference type="SUPFAM" id="SSF54695">
    <property type="entry name" value="POZ domain"/>
    <property type="match status" value="1"/>
</dbReference>
<dbReference type="EMBL" id="VUJU01000363">
    <property type="protein sequence ID" value="KAF0770935.1"/>
    <property type="molecule type" value="Genomic_DNA"/>
</dbReference>
<dbReference type="Pfam" id="PF00651">
    <property type="entry name" value="BTB"/>
    <property type="match status" value="1"/>
</dbReference>
<evidence type="ECO:0000313" key="2">
    <source>
        <dbReference type="EMBL" id="KAF0770935.1"/>
    </source>
</evidence>
<dbReference type="Gene3D" id="1.25.40.420">
    <property type="match status" value="1"/>
</dbReference>
<gene>
    <name evidence="2" type="ORF">FWK35_00008560</name>
</gene>
<dbReference type="AlphaFoldDB" id="A0A6G0ZIA6"/>
<dbReference type="PANTHER" id="PTHR24410:SF41">
    <property type="entry name" value="HL07962P"/>
    <property type="match status" value="1"/>
</dbReference>
<dbReference type="SMART" id="SM00225">
    <property type="entry name" value="BTB"/>
    <property type="match status" value="1"/>
</dbReference>
<dbReference type="PANTHER" id="PTHR24410">
    <property type="entry name" value="HL07962P-RELATED"/>
    <property type="match status" value="1"/>
</dbReference>
<dbReference type="Proteomes" id="UP000478052">
    <property type="component" value="Unassembled WGS sequence"/>
</dbReference>
<dbReference type="OrthoDB" id="2359033at2759"/>
<dbReference type="Pfam" id="PF23651">
    <property type="entry name" value="TRAF_BTBD17"/>
    <property type="match status" value="1"/>
</dbReference>
<comment type="caution">
    <text evidence="2">The sequence shown here is derived from an EMBL/GenBank/DDBJ whole genome shotgun (WGS) entry which is preliminary data.</text>
</comment>
<dbReference type="Gene3D" id="3.30.710.10">
    <property type="entry name" value="Potassium Channel Kv1.1, Chain A"/>
    <property type="match status" value="1"/>
</dbReference>
<name>A0A6G0ZIA6_APHCR</name>
<protein>
    <submittedName>
        <fullName evidence="2">BTB/POZ domain-containing protein 17</fullName>
    </submittedName>
</protein>
<proteinExistence type="predicted"/>